<comment type="caution">
    <text evidence="1">The sequence shown here is derived from an EMBL/GenBank/DDBJ whole genome shotgun (WGS) entry which is preliminary data.</text>
</comment>
<protein>
    <submittedName>
        <fullName evidence="1">Uncharacterized protein</fullName>
    </submittedName>
</protein>
<dbReference type="EMBL" id="MU277207">
    <property type="protein sequence ID" value="KAI0062453.1"/>
    <property type="molecule type" value="Genomic_DNA"/>
</dbReference>
<evidence type="ECO:0000313" key="2">
    <source>
        <dbReference type="Proteomes" id="UP000814140"/>
    </source>
</evidence>
<accession>A0ACB8T2V8</accession>
<name>A0ACB8T2V8_9AGAM</name>
<reference evidence="1" key="2">
    <citation type="journal article" date="2022" name="New Phytol.">
        <title>Evolutionary transition to the ectomycorrhizal habit in the genomes of a hyperdiverse lineage of mushroom-forming fungi.</title>
        <authorList>
            <person name="Looney B."/>
            <person name="Miyauchi S."/>
            <person name="Morin E."/>
            <person name="Drula E."/>
            <person name="Courty P.E."/>
            <person name="Kohler A."/>
            <person name="Kuo A."/>
            <person name="LaButti K."/>
            <person name="Pangilinan J."/>
            <person name="Lipzen A."/>
            <person name="Riley R."/>
            <person name="Andreopoulos W."/>
            <person name="He G."/>
            <person name="Johnson J."/>
            <person name="Nolan M."/>
            <person name="Tritt A."/>
            <person name="Barry K.W."/>
            <person name="Grigoriev I.V."/>
            <person name="Nagy L.G."/>
            <person name="Hibbett D."/>
            <person name="Henrissat B."/>
            <person name="Matheny P.B."/>
            <person name="Labbe J."/>
            <person name="Martin F.M."/>
        </authorList>
    </citation>
    <scope>NUCLEOTIDE SEQUENCE</scope>
    <source>
        <strain evidence="1">HHB10654</strain>
    </source>
</reference>
<dbReference type="Proteomes" id="UP000814140">
    <property type="component" value="Unassembled WGS sequence"/>
</dbReference>
<gene>
    <name evidence="1" type="ORF">BV25DRAFT_1915989</name>
</gene>
<proteinExistence type="predicted"/>
<evidence type="ECO:0000313" key="1">
    <source>
        <dbReference type="EMBL" id="KAI0062453.1"/>
    </source>
</evidence>
<keyword evidence="2" id="KW-1185">Reference proteome</keyword>
<sequence length="62" mass="6912">MSSIAVEWDQQALSSFWDAKYGGTAEEKARQEDIVSKFAATYITNAASAEIWFNAGRMHPAR</sequence>
<organism evidence="1 2">
    <name type="scientific">Artomyces pyxidatus</name>
    <dbReference type="NCBI Taxonomy" id="48021"/>
    <lineage>
        <taxon>Eukaryota</taxon>
        <taxon>Fungi</taxon>
        <taxon>Dikarya</taxon>
        <taxon>Basidiomycota</taxon>
        <taxon>Agaricomycotina</taxon>
        <taxon>Agaricomycetes</taxon>
        <taxon>Russulales</taxon>
        <taxon>Auriscalpiaceae</taxon>
        <taxon>Artomyces</taxon>
    </lineage>
</organism>
<reference evidence="1" key="1">
    <citation type="submission" date="2021-03" db="EMBL/GenBank/DDBJ databases">
        <authorList>
            <consortium name="DOE Joint Genome Institute"/>
            <person name="Ahrendt S."/>
            <person name="Looney B.P."/>
            <person name="Miyauchi S."/>
            <person name="Morin E."/>
            <person name="Drula E."/>
            <person name="Courty P.E."/>
            <person name="Chicoki N."/>
            <person name="Fauchery L."/>
            <person name="Kohler A."/>
            <person name="Kuo A."/>
            <person name="Labutti K."/>
            <person name="Pangilinan J."/>
            <person name="Lipzen A."/>
            <person name="Riley R."/>
            <person name="Andreopoulos W."/>
            <person name="He G."/>
            <person name="Johnson J."/>
            <person name="Barry K.W."/>
            <person name="Grigoriev I.V."/>
            <person name="Nagy L."/>
            <person name="Hibbett D."/>
            <person name="Henrissat B."/>
            <person name="Matheny P.B."/>
            <person name="Labbe J."/>
            <person name="Martin F."/>
        </authorList>
    </citation>
    <scope>NUCLEOTIDE SEQUENCE</scope>
    <source>
        <strain evidence="1">HHB10654</strain>
    </source>
</reference>